<evidence type="ECO:0000256" key="3">
    <source>
        <dbReference type="ARBA" id="ARBA00022448"/>
    </source>
</evidence>
<dbReference type="InterPro" id="IPR045861">
    <property type="entry name" value="CorA_cytoplasmic_dom"/>
</dbReference>
<evidence type="ECO:0000256" key="7">
    <source>
        <dbReference type="ARBA" id="ARBA00022989"/>
    </source>
</evidence>
<dbReference type="GO" id="GO:0000287">
    <property type="term" value="F:magnesium ion binding"/>
    <property type="evidence" value="ECO:0007669"/>
    <property type="project" value="TreeGrafter"/>
</dbReference>
<dbReference type="EMBL" id="CP020465">
    <property type="protein sequence ID" value="ASP49407.1"/>
    <property type="molecule type" value="Genomic_DNA"/>
</dbReference>
<comment type="similarity">
    <text evidence="2 12">Belongs to the CorA metal ion transporter (MIT) (TC 1.A.35) family.</text>
</comment>
<dbReference type="PANTHER" id="PTHR46494">
    <property type="entry name" value="CORA FAMILY METAL ION TRANSPORTER (EUROFUNG)"/>
    <property type="match status" value="1"/>
</dbReference>
<reference evidence="13 14" key="1">
    <citation type="submission" date="2017-08" db="EMBL/GenBank/DDBJ databases">
        <title>Complete genome of Colwellia sp. NB097-1, a psychrophile bacterium ioslated from Bering Sea.</title>
        <authorList>
            <person name="Chen X."/>
        </authorList>
    </citation>
    <scope>NUCLEOTIDE SEQUENCE [LARGE SCALE GENOMIC DNA]</scope>
    <source>
        <strain evidence="13 14">NB097-1</strain>
    </source>
</reference>
<keyword evidence="14" id="KW-1185">Reference proteome</keyword>
<dbReference type="SUPFAM" id="SSF143865">
    <property type="entry name" value="CorA soluble domain-like"/>
    <property type="match status" value="1"/>
</dbReference>
<evidence type="ECO:0000256" key="5">
    <source>
        <dbReference type="ARBA" id="ARBA00022692"/>
    </source>
</evidence>
<evidence type="ECO:0000313" key="14">
    <source>
        <dbReference type="Proteomes" id="UP000202259"/>
    </source>
</evidence>
<evidence type="ECO:0000256" key="1">
    <source>
        <dbReference type="ARBA" id="ARBA00004651"/>
    </source>
</evidence>
<evidence type="ECO:0000256" key="11">
    <source>
        <dbReference type="ARBA" id="ARBA00045497"/>
    </source>
</evidence>
<dbReference type="Gene3D" id="3.30.460.20">
    <property type="entry name" value="CorA soluble domain-like"/>
    <property type="match status" value="1"/>
</dbReference>
<feature type="transmembrane region" description="Helical" evidence="12">
    <location>
        <begin position="288"/>
        <end position="309"/>
    </location>
</feature>
<comment type="subcellular location">
    <subcellularLocation>
        <location evidence="1">Cell membrane</location>
        <topology evidence="1">Multi-pass membrane protein</topology>
    </subcellularLocation>
    <subcellularLocation>
        <location evidence="12">Membrane</location>
        <topology evidence="12">Multi-pass membrane protein</topology>
    </subcellularLocation>
</comment>
<dbReference type="AlphaFoldDB" id="A0A222GC32"/>
<dbReference type="OrthoDB" id="9803416at2"/>
<sequence length="355" mass="40870">MKLFNKQYSQPGTKPGTISQSDEVNYTVSLIDYNKTNIVDHTVLELATCRDFIENTNITWIHVQGNPSAEAMITLAKGLNIHELHIEDILNNGQRPKVEINEDQIFLILNLPLSDEGVTKIEQVSLFITKNTLISFCSGSFMPFENVIERLMANVGKIRKLPADYLMYSLIDTTIDYGFPLLEAYAETIQEIEDELLNTRDRAILTRIHALRKEVLLVRRRIWPHRDLIADILREEENSVISKNTILHMKDCYDHVESIKDTLESYHEMTQGLMEFYLTSVSLKLNDVIKFLTIFTTVFIPPTFIVGIYGMNFDSSISPFNMPELGWKYGYITVLGLMAISITGMLIFFKKRQWI</sequence>
<accession>A0A222GC32</accession>
<dbReference type="InterPro" id="IPR002523">
    <property type="entry name" value="MgTranspt_CorA/ZnTranspt_ZntB"/>
</dbReference>
<proteinExistence type="inferred from homology"/>
<dbReference type="CDD" id="cd12828">
    <property type="entry name" value="TmCorA-like_1"/>
    <property type="match status" value="1"/>
</dbReference>
<comment type="function">
    <text evidence="11">Mediates influx of magnesium ions. Alternates between open and closed states. Activated by low cytoplasmic Mg(2+) levels. Inactive when cytoplasmic Mg(2+) levels are high.</text>
</comment>
<keyword evidence="9 12" id="KW-0472">Membrane</keyword>
<dbReference type="InterPro" id="IPR004488">
    <property type="entry name" value="Mg/Co-transport_prot_CorA"/>
</dbReference>
<dbReference type="GO" id="GO:0015095">
    <property type="term" value="F:magnesium ion transmembrane transporter activity"/>
    <property type="evidence" value="ECO:0007669"/>
    <property type="project" value="UniProtKB-UniRule"/>
</dbReference>
<evidence type="ECO:0000313" key="13">
    <source>
        <dbReference type="EMBL" id="ASP49407.1"/>
    </source>
</evidence>
<keyword evidence="6 12" id="KW-0460">Magnesium</keyword>
<keyword evidence="3 12" id="KW-0813">Transport</keyword>
<gene>
    <name evidence="12 13" type="primary">corA</name>
    <name evidence="13" type="ORF">B5D82_17505</name>
</gene>
<protein>
    <recommendedName>
        <fullName evidence="12">Magnesium transport protein CorA</fullName>
    </recommendedName>
</protein>
<evidence type="ECO:0000256" key="9">
    <source>
        <dbReference type="ARBA" id="ARBA00023136"/>
    </source>
</evidence>
<evidence type="ECO:0000256" key="4">
    <source>
        <dbReference type="ARBA" id="ARBA00022475"/>
    </source>
</evidence>
<organism evidence="13 14">
    <name type="scientific">Cognaticolwellia beringensis</name>
    <dbReference type="NCBI Taxonomy" id="1967665"/>
    <lineage>
        <taxon>Bacteria</taxon>
        <taxon>Pseudomonadati</taxon>
        <taxon>Pseudomonadota</taxon>
        <taxon>Gammaproteobacteria</taxon>
        <taxon>Alteromonadales</taxon>
        <taxon>Colwelliaceae</taxon>
        <taxon>Cognaticolwellia</taxon>
    </lineage>
</organism>
<comment type="catalytic activity">
    <reaction evidence="10">
        <text>Mg(2+)(in) = Mg(2+)(out)</text>
        <dbReference type="Rhea" id="RHEA:29827"/>
        <dbReference type="ChEBI" id="CHEBI:18420"/>
    </reaction>
</comment>
<dbReference type="Proteomes" id="UP000202259">
    <property type="component" value="Chromosome"/>
</dbReference>
<dbReference type="PANTHER" id="PTHR46494:SF1">
    <property type="entry name" value="CORA FAMILY METAL ION TRANSPORTER (EUROFUNG)"/>
    <property type="match status" value="1"/>
</dbReference>
<keyword evidence="8 12" id="KW-0406">Ion transport</keyword>
<dbReference type="SUPFAM" id="SSF144083">
    <property type="entry name" value="Magnesium transport protein CorA, transmembrane region"/>
    <property type="match status" value="1"/>
</dbReference>
<evidence type="ECO:0000256" key="12">
    <source>
        <dbReference type="RuleBase" id="RU362010"/>
    </source>
</evidence>
<keyword evidence="5 12" id="KW-0812">Transmembrane</keyword>
<dbReference type="FunFam" id="1.20.58.340:FF:000004">
    <property type="entry name" value="Magnesium transport protein CorA"/>
    <property type="match status" value="1"/>
</dbReference>
<dbReference type="Gene3D" id="1.20.58.340">
    <property type="entry name" value="Magnesium transport protein CorA, transmembrane region"/>
    <property type="match status" value="2"/>
</dbReference>
<dbReference type="GO" id="GO:0050897">
    <property type="term" value="F:cobalt ion binding"/>
    <property type="evidence" value="ECO:0007669"/>
    <property type="project" value="TreeGrafter"/>
</dbReference>
<dbReference type="Pfam" id="PF01544">
    <property type="entry name" value="CorA"/>
    <property type="match status" value="1"/>
</dbReference>
<dbReference type="GO" id="GO:0015087">
    <property type="term" value="F:cobalt ion transmembrane transporter activity"/>
    <property type="evidence" value="ECO:0007669"/>
    <property type="project" value="UniProtKB-UniRule"/>
</dbReference>
<keyword evidence="7 12" id="KW-1133">Transmembrane helix</keyword>
<evidence type="ECO:0000256" key="6">
    <source>
        <dbReference type="ARBA" id="ARBA00022842"/>
    </source>
</evidence>
<name>A0A222GC32_9GAMM</name>
<evidence type="ECO:0000256" key="10">
    <source>
        <dbReference type="ARBA" id="ARBA00034269"/>
    </source>
</evidence>
<dbReference type="KEGG" id="cber:B5D82_17505"/>
<dbReference type="InterPro" id="IPR045863">
    <property type="entry name" value="CorA_TM1_TM2"/>
</dbReference>
<dbReference type="GO" id="GO:0005886">
    <property type="term" value="C:plasma membrane"/>
    <property type="evidence" value="ECO:0007669"/>
    <property type="project" value="UniProtKB-SubCell"/>
</dbReference>
<dbReference type="NCBIfam" id="TIGR00383">
    <property type="entry name" value="corA"/>
    <property type="match status" value="1"/>
</dbReference>
<feature type="transmembrane region" description="Helical" evidence="12">
    <location>
        <begin position="329"/>
        <end position="349"/>
    </location>
</feature>
<dbReference type="RefSeq" id="WP_081153371.1">
    <property type="nucleotide sequence ID" value="NZ_CP020465.1"/>
</dbReference>
<keyword evidence="4 12" id="KW-1003">Cell membrane</keyword>
<evidence type="ECO:0000256" key="2">
    <source>
        <dbReference type="ARBA" id="ARBA00009765"/>
    </source>
</evidence>
<evidence type="ECO:0000256" key="8">
    <source>
        <dbReference type="ARBA" id="ARBA00023065"/>
    </source>
</evidence>